<evidence type="ECO:0000313" key="4">
    <source>
        <dbReference type="EMBL" id="OXG21973.1"/>
    </source>
</evidence>
<accession>A0A854QED7</accession>
<dbReference type="PANTHER" id="PTHR48034">
    <property type="entry name" value="TRANSFORMER-2 SEX-DETERMINING PROTEIN-RELATED"/>
    <property type="match status" value="1"/>
</dbReference>
<dbReference type="InterPro" id="IPR050441">
    <property type="entry name" value="RBM"/>
</dbReference>
<gene>
    <name evidence="4" type="ORF">C361_03400</name>
</gene>
<feature type="region of interest" description="Disordered" evidence="2">
    <location>
        <begin position="1"/>
        <end position="73"/>
    </location>
</feature>
<name>A0A854QED7_CRYNE</name>
<dbReference type="InterPro" id="IPR035979">
    <property type="entry name" value="RBD_domain_sf"/>
</dbReference>
<evidence type="ECO:0000256" key="2">
    <source>
        <dbReference type="SAM" id="MobiDB-lite"/>
    </source>
</evidence>
<dbReference type="EMBL" id="AMKT01000041">
    <property type="protein sequence ID" value="OXG21973.1"/>
    <property type="molecule type" value="Genomic_DNA"/>
</dbReference>
<evidence type="ECO:0000256" key="1">
    <source>
        <dbReference type="PROSITE-ProRule" id="PRU00176"/>
    </source>
</evidence>
<feature type="compositionally biased region" description="Basic and acidic residues" evidence="2">
    <location>
        <begin position="182"/>
        <end position="202"/>
    </location>
</feature>
<feature type="domain" description="RRM" evidence="3">
    <location>
        <begin position="70"/>
        <end position="148"/>
    </location>
</feature>
<dbReference type="PROSITE" id="PS50102">
    <property type="entry name" value="RRM"/>
    <property type="match status" value="1"/>
</dbReference>
<dbReference type="OrthoDB" id="6159137at2759"/>
<evidence type="ECO:0000259" key="3">
    <source>
        <dbReference type="PROSITE" id="PS50102"/>
    </source>
</evidence>
<dbReference type="Gene3D" id="3.30.70.330">
    <property type="match status" value="1"/>
</dbReference>
<feature type="compositionally biased region" description="Basic and acidic residues" evidence="2">
    <location>
        <begin position="162"/>
        <end position="173"/>
    </location>
</feature>
<dbReference type="InterPro" id="IPR000504">
    <property type="entry name" value="RRM_dom"/>
</dbReference>
<dbReference type="AlphaFoldDB" id="A0A854QED7"/>
<dbReference type="Proteomes" id="UP000199727">
    <property type="component" value="Unassembled WGS sequence"/>
</dbReference>
<evidence type="ECO:0000313" key="5">
    <source>
        <dbReference type="Proteomes" id="UP000199727"/>
    </source>
</evidence>
<proteinExistence type="predicted"/>
<dbReference type="GO" id="GO:0003723">
    <property type="term" value="F:RNA binding"/>
    <property type="evidence" value="ECO:0007669"/>
    <property type="project" value="UniProtKB-UniRule"/>
</dbReference>
<reference evidence="4 5" key="1">
    <citation type="submission" date="2017-06" db="EMBL/GenBank/DDBJ databases">
        <title>Global population genomics of the pathogenic fungus Cryptococcus neoformans var. grubii.</title>
        <authorList>
            <person name="Cuomo C."/>
            <person name="Litvintseva A."/>
            <person name="Chen Y."/>
            <person name="Young S."/>
            <person name="Zeng Q."/>
            <person name="Chapman S."/>
            <person name="Gujja S."/>
            <person name="Saif S."/>
            <person name="Birren B."/>
        </authorList>
    </citation>
    <scope>NUCLEOTIDE SEQUENCE [LARGE SCALE GENOMIC DNA]</scope>
    <source>
        <strain evidence="4 5">Tu259-1</strain>
    </source>
</reference>
<keyword evidence="1" id="KW-0694">RNA-binding</keyword>
<feature type="compositionally biased region" description="Polar residues" evidence="2">
    <location>
        <begin position="64"/>
        <end position="73"/>
    </location>
</feature>
<feature type="region of interest" description="Disordered" evidence="2">
    <location>
        <begin position="150"/>
        <end position="202"/>
    </location>
</feature>
<comment type="caution">
    <text evidence="4">The sequence shown here is derived from an EMBL/GenBank/DDBJ whole genome shotgun (WGS) entry which is preliminary data.</text>
</comment>
<dbReference type="FunFam" id="3.30.70.330:FF:000831">
    <property type="entry name" value="Unplaced genomic scaffold supercont1.2, whole genome shotgun sequence"/>
    <property type="match status" value="1"/>
</dbReference>
<dbReference type="Pfam" id="PF00076">
    <property type="entry name" value="RRM_1"/>
    <property type="match status" value="1"/>
</dbReference>
<dbReference type="SMART" id="SM00360">
    <property type="entry name" value="RRM"/>
    <property type="match status" value="1"/>
</dbReference>
<dbReference type="SUPFAM" id="SSF54928">
    <property type="entry name" value="RNA-binding domain, RBD"/>
    <property type="match status" value="1"/>
</dbReference>
<organism evidence="4 5">
    <name type="scientific">Cryptococcus neoformans Tu259-1</name>
    <dbReference type="NCBI Taxonomy" id="1230072"/>
    <lineage>
        <taxon>Eukaryota</taxon>
        <taxon>Fungi</taxon>
        <taxon>Dikarya</taxon>
        <taxon>Basidiomycota</taxon>
        <taxon>Agaricomycotina</taxon>
        <taxon>Tremellomycetes</taxon>
        <taxon>Tremellales</taxon>
        <taxon>Cryptococcaceae</taxon>
        <taxon>Cryptococcus</taxon>
        <taxon>Cryptococcus neoformans species complex</taxon>
    </lineage>
</organism>
<protein>
    <recommendedName>
        <fullName evidence="3">RRM domain-containing protein</fullName>
    </recommendedName>
</protein>
<feature type="compositionally biased region" description="Basic and acidic residues" evidence="2">
    <location>
        <begin position="22"/>
        <end position="62"/>
    </location>
</feature>
<dbReference type="InterPro" id="IPR012677">
    <property type="entry name" value="Nucleotide-bd_a/b_plait_sf"/>
</dbReference>
<sequence length="283" mass="31996">MSDPNDVWKDSSATNGAPVDAYARESSPRRETRGDDARSPRRDRSRSPARAPERADRGRGDEPNTANQGNNLHVSGLSRAVTERQLEDLFSQIGKVAKVQIMVDPHSQESRGFGFVMMESREEAQAAIDQLSGQNVEGKSITVAHARRGRARTPTPGRYHGVKADSRPHHSSYDRPYQPRSYDSRYYDRPPPRAYDERDRYDRRDRYDDRRYDDRYARDRYDDYYRSSGGAPGFYHNGGVITSPNANGGTLEDLDVLISPDLPNSTFRSPLPLLVSLGARFSK</sequence>